<name>A0A8K1V6P7_9VIRU</name>
<dbReference type="InterPro" id="IPR001795">
    <property type="entry name" value="RNA-dir_pol_luteovirus"/>
</dbReference>
<dbReference type="PRINTS" id="PR00914">
    <property type="entry name" value="LVIRUSRNAPOL"/>
</dbReference>
<evidence type="ECO:0000256" key="2">
    <source>
        <dbReference type="ARBA" id="ARBA00022695"/>
    </source>
</evidence>
<protein>
    <submittedName>
        <fullName evidence="7">RNA-dependent RNA polymerase</fullName>
    </submittedName>
</protein>
<organism evidence="7">
    <name type="scientific">Varroa destructor virus 3/5</name>
    <dbReference type="NCBI Taxonomy" id="2873539"/>
    <lineage>
        <taxon>Viruses</taxon>
        <taxon>Riboviria</taxon>
    </lineage>
</organism>
<comment type="catalytic activity">
    <reaction evidence="5">
        <text>RNA(n) + a ribonucleoside 5'-triphosphate = RNA(n+1) + diphosphate</text>
        <dbReference type="Rhea" id="RHEA:21248"/>
        <dbReference type="Rhea" id="RHEA-COMP:14527"/>
        <dbReference type="Rhea" id="RHEA-COMP:17342"/>
        <dbReference type="ChEBI" id="CHEBI:33019"/>
        <dbReference type="ChEBI" id="CHEBI:61557"/>
        <dbReference type="ChEBI" id="CHEBI:140395"/>
        <dbReference type="EC" id="2.7.7.48"/>
    </reaction>
</comment>
<keyword evidence="1" id="KW-0808">Transferase</keyword>
<evidence type="ECO:0000256" key="1">
    <source>
        <dbReference type="ARBA" id="ARBA00022679"/>
    </source>
</evidence>
<dbReference type="GO" id="GO:0003968">
    <property type="term" value="F:RNA-directed RNA polymerase activity"/>
    <property type="evidence" value="ECO:0007669"/>
    <property type="project" value="UniProtKB-KW"/>
</dbReference>
<dbReference type="SUPFAM" id="SSF56672">
    <property type="entry name" value="DNA/RNA polymerases"/>
    <property type="match status" value="1"/>
</dbReference>
<dbReference type="GO" id="GO:0006351">
    <property type="term" value="P:DNA-templated transcription"/>
    <property type="evidence" value="ECO:0007669"/>
    <property type="project" value="InterPro"/>
</dbReference>
<reference evidence="7" key="1">
    <citation type="submission" date="2021-08" db="EMBL/GenBank/DDBJ databases">
        <authorList>
            <person name="Li N.N."/>
        </authorList>
    </citation>
    <scope>NUCLEOTIDE SEQUENCE</scope>
    <source>
        <strain evidence="7">VDV3-5_No3_Mi030-XJ2018</strain>
    </source>
</reference>
<evidence type="ECO:0000259" key="6">
    <source>
        <dbReference type="Pfam" id="PF00680"/>
    </source>
</evidence>
<evidence type="ECO:0000256" key="4">
    <source>
        <dbReference type="ARBA" id="ARBA00022953"/>
    </source>
</evidence>
<keyword evidence="7" id="KW-0696">RNA-directed RNA polymerase</keyword>
<sequence>MSGPACERACPDDCECLWMFGMCENPSVRNECCGKLHCMRDLWIPLRNTRKAAKSKLAGSIYDVETLSKVFSVEGFDNQFQYPIPSSVEAPRYLGASLCYHARLALKSRSLLQPPTREEMDGVLDDVERAYGCTRVLWHDLEEIDDDLMAEFISKLDRDASPGYPWKDEAPTNEVLFGLDVAHLPHNYTNVMRVKEAVNARLRSLRMGVAEADNINVFIKQEPHKMKKVDEGAWRLIQGVGLTDNLVDRFLFTHWFEALIEKHRKVPSKPGWAPIKGGFRWLAGQFRRPMMADKSGWDWTVQEWHIAFLKRFIPRMIVGVPEVLVNSRIDALFTKCRWQLANTVVLQNVPGIQKSGCFGTIAFNSLWQFAVHALVCRRLGWPIERMGNFACLGDDTLQECVPDVQVYEEEVAKTGAIVKTSEVSDLHNPMSEFAGFKFDKNICLPVYNAKHAYTLYHVGEQEAPETLASYLLNYGMHGEISNFLRRELIKCGHPEYALSKDMLDHFWTGLE</sequence>
<dbReference type="EMBL" id="MZ821940">
    <property type="protein sequence ID" value="UDY81125.1"/>
    <property type="molecule type" value="Genomic_RNA"/>
</dbReference>
<dbReference type="InterPro" id="IPR043502">
    <property type="entry name" value="DNA/RNA_pol_sf"/>
</dbReference>
<dbReference type="Pfam" id="PF00680">
    <property type="entry name" value="RdRP_1"/>
    <property type="match status" value="1"/>
</dbReference>
<dbReference type="GO" id="GO:0003723">
    <property type="term" value="F:RNA binding"/>
    <property type="evidence" value="ECO:0007669"/>
    <property type="project" value="InterPro"/>
</dbReference>
<proteinExistence type="predicted"/>
<keyword evidence="2" id="KW-0548">Nucleotidyltransferase</keyword>
<evidence type="ECO:0000256" key="5">
    <source>
        <dbReference type="ARBA" id="ARBA00048744"/>
    </source>
</evidence>
<feature type="domain" description="RNA-directed RNA polymerase C-terminal" evidence="6">
    <location>
        <begin position="149"/>
        <end position="405"/>
    </location>
</feature>
<dbReference type="GO" id="GO:0000166">
    <property type="term" value="F:nucleotide binding"/>
    <property type="evidence" value="ECO:0007669"/>
    <property type="project" value="UniProtKB-KW"/>
</dbReference>
<dbReference type="InterPro" id="IPR001205">
    <property type="entry name" value="RNA-dir_pol_C"/>
</dbReference>
<accession>A0A8K1V6P7</accession>
<evidence type="ECO:0000313" key="7">
    <source>
        <dbReference type="EMBL" id="UDY81125.1"/>
    </source>
</evidence>
<keyword evidence="3" id="KW-0547">Nucleotide-binding</keyword>
<evidence type="ECO:0000256" key="3">
    <source>
        <dbReference type="ARBA" id="ARBA00022741"/>
    </source>
</evidence>
<keyword evidence="4" id="KW-0693">Viral RNA replication</keyword>